<sequence length="105" mass="12050">MPVRASDRSRVRIFATVKVMHETSRARVVDLSASGMALDIEKPIKILPGQIVTIESEELGRLTATVRWYNNGRLGLQYKLNTNSLAQISSYFRFFHEEVKPVMRR</sequence>
<protein>
    <submittedName>
        <fullName evidence="2">PilZ domain-containing protein</fullName>
    </submittedName>
</protein>
<proteinExistence type="predicted"/>
<dbReference type="Gene3D" id="2.40.10.220">
    <property type="entry name" value="predicted glycosyltransferase like domains"/>
    <property type="match status" value="1"/>
</dbReference>
<evidence type="ECO:0000313" key="2">
    <source>
        <dbReference type="EMBL" id="NVP56252.1"/>
    </source>
</evidence>
<comment type="caution">
    <text evidence="2">The sequence shown here is derived from an EMBL/GenBank/DDBJ whole genome shotgun (WGS) entry which is preliminary data.</text>
</comment>
<dbReference type="EMBL" id="JABXYK010000007">
    <property type="protein sequence ID" value="NVP56252.1"/>
    <property type="molecule type" value="Genomic_DNA"/>
</dbReference>
<feature type="domain" description="PilZ" evidence="1">
    <location>
        <begin position="3"/>
        <end position="90"/>
    </location>
</feature>
<dbReference type="Pfam" id="PF07238">
    <property type="entry name" value="PilZ"/>
    <property type="match status" value="1"/>
</dbReference>
<reference evidence="2 3" key="1">
    <citation type="submission" date="2020-06" db="EMBL/GenBank/DDBJ databases">
        <title>Rhizobium sp.nov. isolated from the tomato plant.</title>
        <authorList>
            <person name="Thin K.K."/>
            <person name="Zhang X."/>
            <person name="He S."/>
        </authorList>
    </citation>
    <scope>NUCLEOTIDE SEQUENCE [LARGE SCALE GENOMIC DNA]</scope>
    <source>
        <strain evidence="2 3">DBTS2</strain>
    </source>
</reference>
<keyword evidence="3" id="KW-1185">Reference proteome</keyword>
<organism evidence="2 3">
    <name type="scientific">Mycoplana rhizolycopersici</name>
    <dbReference type="NCBI Taxonomy" id="2746702"/>
    <lineage>
        <taxon>Bacteria</taxon>
        <taxon>Pseudomonadati</taxon>
        <taxon>Pseudomonadota</taxon>
        <taxon>Alphaproteobacteria</taxon>
        <taxon>Hyphomicrobiales</taxon>
        <taxon>Rhizobiaceae</taxon>
        <taxon>Mycoplana</taxon>
    </lineage>
</organism>
<gene>
    <name evidence="2" type="ORF">HV823_13410</name>
</gene>
<dbReference type="InterPro" id="IPR009875">
    <property type="entry name" value="PilZ_domain"/>
</dbReference>
<evidence type="ECO:0000259" key="1">
    <source>
        <dbReference type="Pfam" id="PF07238"/>
    </source>
</evidence>
<accession>A0ABX2QH50</accession>
<dbReference type="Proteomes" id="UP000659172">
    <property type="component" value="Unassembled WGS sequence"/>
</dbReference>
<evidence type="ECO:0000313" key="3">
    <source>
        <dbReference type="Proteomes" id="UP000659172"/>
    </source>
</evidence>
<dbReference type="SUPFAM" id="SSF141371">
    <property type="entry name" value="PilZ domain-like"/>
    <property type="match status" value="1"/>
</dbReference>
<name>A0ABX2QH50_9HYPH</name>